<dbReference type="InterPro" id="IPR036590">
    <property type="entry name" value="SRAP-like"/>
</dbReference>
<proteinExistence type="inferred from homology"/>
<evidence type="ECO:0000256" key="4">
    <source>
        <dbReference type="ARBA" id="ARBA00022801"/>
    </source>
</evidence>
<dbReference type="KEGG" id="txi:TH3_21123"/>
<comment type="similarity">
    <text evidence="1 8">Belongs to the SOS response-associated peptidase family.</text>
</comment>
<evidence type="ECO:0000256" key="3">
    <source>
        <dbReference type="ARBA" id="ARBA00022763"/>
    </source>
</evidence>
<dbReference type="RefSeq" id="WP_007091720.1">
    <property type="nucleotide sequence ID" value="NZ_CP004389.1"/>
</dbReference>
<evidence type="ECO:0000313" key="10">
    <source>
        <dbReference type="Proteomes" id="UP000007127"/>
    </source>
</evidence>
<dbReference type="PANTHER" id="PTHR13604:SF0">
    <property type="entry name" value="ABASIC SITE PROCESSING PROTEIN HMCES"/>
    <property type="match status" value="1"/>
</dbReference>
<protein>
    <recommendedName>
        <fullName evidence="8">Abasic site processing protein</fullName>
        <ecNumber evidence="8">3.4.-.-</ecNumber>
    </recommendedName>
</protein>
<dbReference type="InterPro" id="IPR003738">
    <property type="entry name" value="SRAP"/>
</dbReference>
<keyword evidence="9" id="KW-0614">Plasmid</keyword>
<name>A0AB72UJH1_9PROT</name>
<dbReference type="GO" id="GO:0016829">
    <property type="term" value="F:lyase activity"/>
    <property type="evidence" value="ECO:0007669"/>
    <property type="project" value="UniProtKB-KW"/>
</dbReference>
<evidence type="ECO:0000256" key="1">
    <source>
        <dbReference type="ARBA" id="ARBA00008136"/>
    </source>
</evidence>
<dbReference type="EMBL" id="CP004389">
    <property type="protein sequence ID" value="AJD54297.1"/>
    <property type="molecule type" value="Genomic_DNA"/>
</dbReference>
<dbReference type="AlphaFoldDB" id="A0AB72UJH1"/>
<dbReference type="GO" id="GO:0003697">
    <property type="term" value="F:single-stranded DNA binding"/>
    <property type="evidence" value="ECO:0007669"/>
    <property type="project" value="InterPro"/>
</dbReference>
<dbReference type="GeneID" id="31929866"/>
<accession>A0AB72UJH1</accession>
<evidence type="ECO:0000256" key="8">
    <source>
        <dbReference type="RuleBase" id="RU364100"/>
    </source>
</evidence>
<keyword evidence="7" id="KW-0456">Lyase</keyword>
<keyword evidence="4 8" id="KW-0378">Hydrolase</keyword>
<keyword evidence="5" id="KW-0190">Covalent protein-DNA linkage</keyword>
<evidence type="ECO:0000256" key="6">
    <source>
        <dbReference type="ARBA" id="ARBA00023125"/>
    </source>
</evidence>
<dbReference type="GO" id="GO:0008233">
    <property type="term" value="F:peptidase activity"/>
    <property type="evidence" value="ECO:0007669"/>
    <property type="project" value="UniProtKB-KW"/>
</dbReference>
<dbReference type="EC" id="3.4.-.-" evidence="8"/>
<dbReference type="PANTHER" id="PTHR13604">
    <property type="entry name" value="DC12-RELATED"/>
    <property type="match status" value="1"/>
</dbReference>
<organism evidence="9 10">
    <name type="scientific">Thalassospira xiamenensis M-5 = DSM 17429</name>
    <dbReference type="NCBI Taxonomy" id="1123366"/>
    <lineage>
        <taxon>Bacteria</taxon>
        <taxon>Pseudomonadati</taxon>
        <taxon>Pseudomonadota</taxon>
        <taxon>Alphaproteobacteria</taxon>
        <taxon>Rhodospirillales</taxon>
        <taxon>Thalassospiraceae</taxon>
        <taxon>Thalassospira</taxon>
    </lineage>
</organism>
<dbReference type="Proteomes" id="UP000007127">
    <property type="component" value="Plasmid"/>
</dbReference>
<evidence type="ECO:0000256" key="2">
    <source>
        <dbReference type="ARBA" id="ARBA00022670"/>
    </source>
</evidence>
<keyword evidence="6" id="KW-0238">DNA-binding</keyword>
<dbReference type="Gene3D" id="3.90.1680.10">
    <property type="entry name" value="SOS response associated peptidase-like"/>
    <property type="match status" value="1"/>
</dbReference>
<dbReference type="SUPFAM" id="SSF143081">
    <property type="entry name" value="BB1717-like"/>
    <property type="match status" value="1"/>
</dbReference>
<sequence>MCGRYSHDLTWAEIHELAGFAFPSPPNEPEPNYNTAPTQQIPVVLRDEEYVWGEYARWDFIPPWYQGDPTKKRYSTINARSEDLLNRKAYVGSAKQHRCLIPIRCFYEWDRTDPKYKRPYAIGVRGEGSFTPALVAGIWSHWTGTMHASETEFYTVSMLTRAAGSLMAQIHDREPAILTADEIHTWLQKPLEEALDMVRVPFPSQLLTAKPVSMDVNKVSNTGSGLMEPIGDALF</sequence>
<keyword evidence="2 8" id="KW-0645">Protease</keyword>
<reference evidence="9 10" key="1">
    <citation type="journal article" date="2012" name="J. Bacteriol.">
        <title>Genome sequence of Thalassospira xiamenensis type strain M-5.</title>
        <authorList>
            <person name="Lai Q."/>
            <person name="Shao Z."/>
        </authorList>
    </citation>
    <scope>NUCLEOTIDE SEQUENCE [LARGE SCALE GENOMIC DNA]</scope>
    <source>
        <strain evidence="9 10">M-5</strain>
    </source>
</reference>
<geneLocation type="plasmid" evidence="10"/>
<dbReference type="GO" id="GO:0106300">
    <property type="term" value="P:protein-DNA covalent cross-linking repair"/>
    <property type="evidence" value="ECO:0007669"/>
    <property type="project" value="InterPro"/>
</dbReference>
<evidence type="ECO:0000313" key="9">
    <source>
        <dbReference type="EMBL" id="AJD54297.1"/>
    </source>
</evidence>
<keyword evidence="3" id="KW-0227">DNA damage</keyword>
<gene>
    <name evidence="9" type="ORF">TH3_21123</name>
</gene>
<evidence type="ECO:0000256" key="7">
    <source>
        <dbReference type="ARBA" id="ARBA00023239"/>
    </source>
</evidence>
<evidence type="ECO:0000256" key="5">
    <source>
        <dbReference type="ARBA" id="ARBA00023124"/>
    </source>
</evidence>
<dbReference type="Pfam" id="PF02586">
    <property type="entry name" value="SRAP"/>
    <property type="match status" value="1"/>
</dbReference>
<dbReference type="GO" id="GO:0006508">
    <property type="term" value="P:proteolysis"/>
    <property type="evidence" value="ECO:0007669"/>
    <property type="project" value="UniProtKB-KW"/>
</dbReference>